<keyword evidence="2" id="KW-0472">Membrane</keyword>
<feature type="signal peptide" evidence="3">
    <location>
        <begin position="1"/>
        <end position="27"/>
    </location>
</feature>
<evidence type="ECO:0000313" key="5">
    <source>
        <dbReference type="EMBL" id="QDX27935.1"/>
    </source>
</evidence>
<feature type="transmembrane region" description="Helical" evidence="2">
    <location>
        <begin position="631"/>
        <end position="653"/>
    </location>
</feature>
<dbReference type="OrthoDB" id="119951at2"/>
<evidence type="ECO:0000259" key="4">
    <source>
        <dbReference type="Pfam" id="PF00144"/>
    </source>
</evidence>
<dbReference type="EMBL" id="CP042239">
    <property type="protein sequence ID" value="QDX27935.1"/>
    <property type="molecule type" value="Genomic_DNA"/>
</dbReference>
<evidence type="ECO:0000256" key="3">
    <source>
        <dbReference type="SAM" id="SignalP"/>
    </source>
</evidence>
<evidence type="ECO:0000256" key="2">
    <source>
        <dbReference type="SAM" id="Phobius"/>
    </source>
</evidence>
<dbReference type="AlphaFoldDB" id="A0A518RKH3"/>
<evidence type="ECO:0000313" key="6">
    <source>
        <dbReference type="Proteomes" id="UP000318055"/>
    </source>
</evidence>
<feature type="transmembrane region" description="Helical" evidence="2">
    <location>
        <begin position="560"/>
        <end position="582"/>
    </location>
</feature>
<dbReference type="InterPro" id="IPR001466">
    <property type="entry name" value="Beta-lactam-related"/>
</dbReference>
<dbReference type="RefSeq" id="WP_145849407.1">
    <property type="nucleotide sequence ID" value="NZ_CP042239.1"/>
</dbReference>
<dbReference type="SUPFAM" id="SSF56601">
    <property type="entry name" value="beta-lactamase/transpeptidase-like"/>
    <property type="match status" value="1"/>
</dbReference>
<accession>A0A518RKH3</accession>
<keyword evidence="2" id="KW-1133">Transmembrane helix</keyword>
<dbReference type="KEGG" id="ssua:FPZ54_19245"/>
<keyword evidence="3" id="KW-0732">Signal</keyword>
<dbReference type="Gene3D" id="3.40.710.10">
    <property type="entry name" value="DD-peptidase/beta-lactamase superfamily"/>
    <property type="match status" value="1"/>
</dbReference>
<protein>
    <submittedName>
        <fullName evidence="5">Beta-lactamase family protein</fullName>
    </submittedName>
</protein>
<dbReference type="Proteomes" id="UP000318055">
    <property type="component" value="Chromosome"/>
</dbReference>
<feature type="transmembrane region" description="Helical" evidence="2">
    <location>
        <begin position="594"/>
        <end position="619"/>
    </location>
</feature>
<proteinExistence type="predicted"/>
<dbReference type="PANTHER" id="PTHR46825:SF9">
    <property type="entry name" value="BETA-LACTAMASE-RELATED DOMAIN-CONTAINING PROTEIN"/>
    <property type="match status" value="1"/>
</dbReference>
<gene>
    <name evidence="5" type="ORF">FPZ54_19245</name>
</gene>
<evidence type="ECO:0000256" key="1">
    <source>
        <dbReference type="SAM" id="MobiDB-lite"/>
    </source>
</evidence>
<reference evidence="5 6" key="1">
    <citation type="submission" date="2019-07" db="EMBL/GenBank/DDBJ databases">
        <title>Sphingomonas alkalisoli sp. nov., isolated from rhizosphere soil of Suaedae salsa.</title>
        <authorList>
            <person name="Zhang H."/>
            <person name="Xu L."/>
            <person name="Zhang J.-X."/>
            <person name="Sun J.-Q."/>
        </authorList>
    </citation>
    <scope>NUCLEOTIDE SEQUENCE [LARGE SCALE GENOMIC DNA]</scope>
    <source>
        <strain evidence="5 6">XS-10</strain>
    </source>
</reference>
<dbReference type="InterPro" id="IPR050491">
    <property type="entry name" value="AmpC-like"/>
</dbReference>
<feature type="transmembrane region" description="Helical" evidence="2">
    <location>
        <begin position="515"/>
        <end position="539"/>
    </location>
</feature>
<keyword evidence="2" id="KW-0812">Transmembrane</keyword>
<feature type="domain" description="Beta-lactamase-related" evidence="4">
    <location>
        <begin position="70"/>
        <end position="378"/>
    </location>
</feature>
<keyword evidence="6" id="KW-1185">Reference proteome</keyword>
<name>A0A518RKH3_9SPHN</name>
<feature type="region of interest" description="Disordered" evidence="1">
    <location>
        <begin position="29"/>
        <end position="49"/>
    </location>
</feature>
<dbReference type="Pfam" id="PF00144">
    <property type="entry name" value="Beta-lactamase"/>
    <property type="match status" value="1"/>
</dbReference>
<dbReference type="PANTHER" id="PTHR46825">
    <property type="entry name" value="D-ALANYL-D-ALANINE-CARBOXYPEPTIDASE/ENDOPEPTIDASE AMPH"/>
    <property type="match status" value="1"/>
</dbReference>
<organism evidence="5 6">
    <name type="scientific">Sphingomonas suaedae</name>
    <dbReference type="NCBI Taxonomy" id="2599297"/>
    <lineage>
        <taxon>Bacteria</taxon>
        <taxon>Pseudomonadati</taxon>
        <taxon>Pseudomonadota</taxon>
        <taxon>Alphaproteobacteria</taxon>
        <taxon>Sphingomonadales</taxon>
        <taxon>Sphingomonadaceae</taxon>
        <taxon>Sphingomonas</taxon>
    </lineage>
</organism>
<dbReference type="InterPro" id="IPR012338">
    <property type="entry name" value="Beta-lactam/transpept-like"/>
</dbReference>
<sequence length="659" mass="72038">MWKHKIKLAVAALLALTVAIPASTQQAPLVPNPASVPVEETASPAAPAGLDRLTKSDVDTWLDGYMPYALARGDIAGAVVVVVKDGAVLTQRGFGYSDVAKRTPVDPETTLFRPGSTSKLFTWTAVMQQVEAGKIDLDEDVNKYLDFTIPPYDGKPITMRQIMTHTAGFEEIIKGLLAFDVQLKPLGDILKERIPERIYQPGTTPAYSNYATALAGYVVERVSGQSFDDYVERNIFGRLGMQYASFRQPLPDKLKPFMSQGYELGSGKAQRFEIIGMAPAGAMSASGAAMAKFMLAYLNDGAPLLEPATTKQMLTAQNMSVKGANQMALGFYEEWVNGRRAVGHGGDTVYFHTDLKIFPAEKIGIFISVNSQGKDGAPGAVRSALVDGFADRYLPDPNAKPPVELATAKDHAKMLVGGWSNSRRVASSFASFVYLLGEEKIGLDADGRPVVAGVPSIGGGQRKWIEVEPFVWQDAYGKERLVAEVRDGQIVRWTFGMVSPFMVWDRTPWYATGTWLIPALLFALAVLVLTAIAWPAGWIARRRYGAQLALTGRARTAFRLVRGLAWLVLLVLIGWLIVVMGIENFESHGKNDWLILLLQVVGTLGFFGLLGAAAWNVWLAFKGKRSWFSKLWAVLLTLAAFILLWVALVYKLVSFGAGY</sequence>
<feature type="chain" id="PRO_5021711389" evidence="3">
    <location>
        <begin position="28"/>
        <end position="659"/>
    </location>
</feature>